<reference evidence="1" key="1">
    <citation type="submission" date="2021-09" db="EMBL/GenBank/DDBJ databases">
        <authorList>
            <consortium name="AG Swart"/>
            <person name="Singh M."/>
            <person name="Singh A."/>
            <person name="Seah K."/>
            <person name="Emmerich C."/>
        </authorList>
    </citation>
    <scope>NUCLEOTIDE SEQUENCE</scope>
    <source>
        <strain evidence="1">ATCC30299</strain>
    </source>
</reference>
<dbReference type="AlphaFoldDB" id="A0AAU9I481"/>
<dbReference type="EMBL" id="CAJZBQ010000001">
    <property type="protein sequence ID" value="CAG9309889.1"/>
    <property type="molecule type" value="Genomic_DNA"/>
</dbReference>
<dbReference type="Proteomes" id="UP001162131">
    <property type="component" value="Unassembled WGS sequence"/>
</dbReference>
<dbReference type="InterPro" id="IPR006461">
    <property type="entry name" value="PLAC_motif_containing"/>
</dbReference>
<dbReference type="NCBIfam" id="TIGR01571">
    <property type="entry name" value="A_thal_Cys_rich"/>
    <property type="match status" value="1"/>
</dbReference>
<comment type="caution">
    <text evidence="1">The sequence shown here is derived from an EMBL/GenBank/DDBJ whole genome shotgun (WGS) entry which is preliminary data.</text>
</comment>
<proteinExistence type="predicted"/>
<dbReference type="Pfam" id="PF04749">
    <property type="entry name" value="PLAC8"/>
    <property type="match status" value="1"/>
</dbReference>
<dbReference type="PANTHER" id="PTHR15907">
    <property type="entry name" value="DUF614 FAMILY PROTEIN-RELATED"/>
    <property type="match status" value="1"/>
</dbReference>
<protein>
    <submittedName>
        <fullName evidence="1">Uncharacterized protein</fullName>
    </submittedName>
</protein>
<organism evidence="1 2">
    <name type="scientific">Blepharisma stoltei</name>
    <dbReference type="NCBI Taxonomy" id="1481888"/>
    <lineage>
        <taxon>Eukaryota</taxon>
        <taxon>Sar</taxon>
        <taxon>Alveolata</taxon>
        <taxon>Ciliophora</taxon>
        <taxon>Postciliodesmatophora</taxon>
        <taxon>Heterotrichea</taxon>
        <taxon>Heterotrichida</taxon>
        <taxon>Blepharismidae</taxon>
        <taxon>Blepharisma</taxon>
    </lineage>
</organism>
<accession>A0AAU9I481</accession>
<evidence type="ECO:0000313" key="1">
    <source>
        <dbReference type="EMBL" id="CAG9309889.1"/>
    </source>
</evidence>
<gene>
    <name evidence="1" type="ORF">BSTOLATCC_MIC104</name>
</gene>
<keyword evidence="2" id="KW-1185">Reference proteome</keyword>
<evidence type="ECO:0000313" key="2">
    <source>
        <dbReference type="Proteomes" id="UP001162131"/>
    </source>
</evidence>
<sequence>MSKFTESLFGCCSDIKVCLWGGCVPCGPYCLQGYAIKAATKGAEGCCMPCLIGSFLGCIGGAINRSRIRQLLTIEGSLLNDCCVHWFCSPCASCQEYREAEKIT</sequence>
<name>A0AAU9I481_9CILI</name>